<gene>
    <name evidence="2" type="ORF">Psi01_43740</name>
</gene>
<protein>
    <submittedName>
        <fullName evidence="2">Uncharacterized protein</fullName>
    </submittedName>
</protein>
<comment type="caution">
    <text evidence="2">The sequence shown here is derived from an EMBL/GenBank/DDBJ whole genome shotgun (WGS) entry which is preliminary data.</text>
</comment>
<evidence type="ECO:0000256" key="1">
    <source>
        <dbReference type="SAM" id="MobiDB-lite"/>
    </source>
</evidence>
<dbReference type="Proteomes" id="UP000619788">
    <property type="component" value="Unassembled WGS sequence"/>
</dbReference>
<evidence type="ECO:0000313" key="3">
    <source>
        <dbReference type="Proteomes" id="UP000619788"/>
    </source>
</evidence>
<name>A0A8J3SK43_9ACTN</name>
<organism evidence="2 3">
    <name type="scientific">Planobispora siamensis</name>
    <dbReference type="NCBI Taxonomy" id="936338"/>
    <lineage>
        <taxon>Bacteria</taxon>
        <taxon>Bacillati</taxon>
        <taxon>Actinomycetota</taxon>
        <taxon>Actinomycetes</taxon>
        <taxon>Streptosporangiales</taxon>
        <taxon>Streptosporangiaceae</taxon>
        <taxon>Planobispora</taxon>
    </lineage>
</organism>
<keyword evidence="3" id="KW-1185">Reference proteome</keyword>
<dbReference type="AlphaFoldDB" id="A0A8J3SK43"/>
<proteinExistence type="predicted"/>
<feature type="region of interest" description="Disordered" evidence="1">
    <location>
        <begin position="98"/>
        <end position="119"/>
    </location>
</feature>
<evidence type="ECO:0000313" key="2">
    <source>
        <dbReference type="EMBL" id="GIH93744.1"/>
    </source>
</evidence>
<reference evidence="2 3" key="1">
    <citation type="submission" date="2021-01" db="EMBL/GenBank/DDBJ databases">
        <title>Whole genome shotgun sequence of Planobispora siamensis NBRC 107568.</title>
        <authorList>
            <person name="Komaki H."/>
            <person name="Tamura T."/>
        </authorList>
    </citation>
    <scope>NUCLEOTIDE SEQUENCE [LARGE SCALE GENOMIC DNA]</scope>
    <source>
        <strain evidence="2 3">NBRC 107568</strain>
    </source>
</reference>
<dbReference type="EMBL" id="BOOJ01000035">
    <property type="protein sequence ID" value="GIH93744.1"/>
    <property type="molecule type" value="Genomic_DNA"/>
</dbReference>
<accession>A0A8J3SK43</accession>
<sequence length="168" mass="18717">MLGVVIRIPPRTATDAFFTRAGGSRRLDIVFDIDLGELLEGHHVVARGLEMSETGGVLHYEFVPGLRRHEREAKGPFFWYWTLSTEDDLGTVYRDDNSGAFDDSDGQEAAHGTRDLGGPVPRPARLLRVSFTPVEGWTPTRPWCRQLDITLPDGRVTEAWTGPRQDGG</sequence>